<gene>
    <name evidence="1" type="ORF">WKI47_05190</name>
</gene>
<dbReference type="Proteomes" id="UP001380953">
    <property type="component" value="Unassembled WGS sequence"/>
</dbReference>
<comment type="caution">
    <text evidence="1">The sequence shown here is derived from an EMBL/GenBank/DDBJ whole genome shotgun (WGS) entry which is preliminary data.</text>
</comment>
<dbReference type="EMBL" id="JBBKAR010000016">
    <property type="protein sequence ID" value="MEJ8303310.1"/>
    <property type="molecule type" value="Genomic_DNA"/>
</dbReference>
<evidence type="ECO:0000313" key="1">
    <source>
        <dbReference type="EMBL" id="MEJ8303310.1"/>
    </source>
</evidence>
<accession>A0ACC6P8R1</accession>
<evidence type="ECO:0000313" key="2">
    <source>
        <dbReference type="Proteomes" id="UP001380953"/>
    </source>
</evidence>
<sequence length="185" mass="21363">MGKINTTQYAVLGVLTLGESSGYEVRKHFETAVSHFWSESYGQIYPALKKLTEEGYAEEVEGGERSRGQKRYRITDEGERRFRDWLGGPIDPVSYRDELLLRTFFARKKDIPAVRFLFERELAGMQQAREAYLKQQTALVQHEGGEEHPFLALTLRYGELFVEARYAWCTEALALLDRLEGENES</sequence>
<organism evidence="1 2">
    <name type="scientific">Saccharibacillus sacchari</name>
    <dbReference type="NCBI Taxonomy" id="456493"/>
    <lineage>
        <taxon>Bacteria</taxon>
        <taxon>Bacillati</taxon>
        <taxon>Bacillota</taxon>
        <taxon>Bacilli</taxon>
        <taxon>Bacillales</taxon>
        <taxon>Paenibacillaceae</taxon>
        <taxon>Saccharibacillus</taxon>
    </lineage>
</organism>
<name>A0ACC6P8R1_9BACL</name>
<reference evidence="1" key="1">
    <citation type="submission" date="2024-03" db="EMBL/GenBank/DDBJ databases">
        <title>Whole genome sequecning of epiphytes from Marcgravia umbellata leaves.</title>
        <authorList>
            <person name="Kumar G."/>
            <person name="Savka M.A."/>
        </authorList>
    </citation>
    <scope>NUCLEOTIDE SEQUENCE</scope>
    <source>
        <strain evidence="1">RIT_BL5</strain>
    </source>
</reference>
<keyword evidence="2" id="KW-1185">Reference proteome</keyword>
<protein>
    <submittedName>
        <fullName evidence="1">PadR family transcriptional regulator</fullName>
    </submittedName>
</protein>
<proteinExistence type="predicted"/>